<gene>
    <name evidence="5" type="ORF">QBC46DRAFT_433919</name>
</gene>
<comment type="similarity">
    <text evidence="1">Belongs to the cytochrome P450 family.</text>
</comment>
<keyword evidence="2" id="KW-0349">Heme</keyword>
<dbReference type="InterPro" id="IPR036396">
    <property type="entry name" value="Cyt_P450_sf"/>
</dbReference>
<evidence type="ECO:0000256" key="3">
    <source>
        <dbReference type="ARBA" id="ARBA00022723"/>
    </source>
</evidence>
<accession>A0AAN6NBQ3</accession>
<comment type="caution">
    <text evidence="5">The sequence shown here is derived from an EMBL/GenBank/DDBJ whole genome shotgun (WGS) entry which is preliminary data.</text>
</comment>
<name>A0AAN6NBQ3_9PEZI</name>
<dbReference type="GO" id="GO:0016705">
    <property type="term" value="F:oxidoreductase activity, acting on paired donors, with incorporation or reduction of molecular oxygen"/>
    <property type="evidence" value="ECO:0007669"/>
    <property type="project" value="InterPro"/>
</dbReference>
<evidence type="ECO:0000313" key="5">
    <source>
        <dbReference type="EMBL" id="KAK3940842.1"/>
    </source>
</evidence>
<dbReference type="PANTHER" id="PTHR24304:SF2">
    <property type="entry name" value="24-HYDROXYCHOLESTEROL 7-ALPHA-HYDROXYLASE"/>
    <property type="match status" value="1"/>
</dbReference>
<reference evidence="6" key="1">
    <citation type="journal article" date="2023" name="Mol. Phylogenet. Evol.">
        <title>Genome-scale phylogeny and comparative genomics of the fungal order Sordariales.</title>
        <authorList>
            <person name="Hensen N."/>
            <person name="Bonometti L."/>
            <person name="Westerberg I."/>
            <person name="Brannstrom I.O."/>
            <person name="Guillou S."/>
            <person name="Cros-Aarteil S."/>
            <person name="Calhoun S."/>
            <person name="Haridas S."/>
            <person name="Kuo A."/>
            <person name="Mondo S."/>
            <person name="Pangilinan J."/>
            <person name="Riley R."/>
            <person name="LaButti K."/>
            <person name="Andreopoulos B."/>
            <person name="Lipzen A."/>
            <person name="Chen C."/>
            <person name="Yan M."/>
            <person name="Daum C."/>
            <person name="Ng V."/>
            <person name="Clum A."/>
            <person name="Steindorff A."/>
            <person name="Ohm R.A."/>
            <person name="Martin F."/>
            <person name="Silar P."/>
            <person name="Natvig D.O."/>
            <person name="Lalanne C."/>
            <person name="Gautier V."/>
            <person name="Ament-Velasquez S.L."/>
            <person name="Kruys A."/>
            <person name="Hutchinson M.I."/>
            <person name="Powell A.J."/>
            <person name="Barry K."/>
            <person name="Miller A.N."/>
            <person name="Grigoriev I.V."/>
            <person name="Debuchy R."/>
            <person name="Gladieux P."/>
            <person name="Hiltunen Thoren M."/>
            <person name="Johannesson H."/>
        </authorList>
    </citation>
    <scope>NUCLEOTIDE SEQUENCE [LARGE SCALE GENOMIC DNA]</scope>
    <source>
        <strain evidence="6">CBS 340.73</strain>
    </source>
</reference>
<evidence type="ECO:0000256" key="2">
    <source>
        <dbReference type="ARBA" id="ARBA00022617"/>
    </source>
</evidence>
<evidence type="ECO:0008006" key="7">
    <source>
        <dbReference type="Google" id="ProtNLM"/>
    </source>
</evidence>
<dbReference type="GO" id="GO:0005506">
    <property type="term" value="F:iron ion binding"/>
    <property type="evidence" value="ECO:0007669"/>
    <property type="project" value="InterPro"/>
</dbReference>
<dbReference type="Gene3D" id="1.10.630.10">
    <property type="entry name" value="Cytochrome P450"/>
    <property type="match status" value="1"/>
</dbReference>
<dbReference type="InterPro" id="IPR050529">
    <property type="entry name" value="CYP450_sterol_14alpha_dmase"/>
</dbReference>
<keyword evidence="4" id="KW-0408">Iron</keyword>
<organism evidence="5 6">
    <name type="scientific">Diplogelasinospora grovesii</name>
    <dbReference type="NCBI Taxonomy" id="303347"/>
    <lineage>
        <taxon>Eukaryota</taxon>
        <taxon>Fungi</taxon>
        <taxon>Dikarya</taxon>
        <taxon>Ascomycota</taxon>
        <taxon>Pezizomycotina</taxon>
        <taxon>Sordariomycetes</taxon>
        <taxon>Sordariomycetidae</taxon>
        <taxon>Sordariales</taxon>
        <taxon>Diplogelasinosporaceae</taxon>
        <taxon>Diplogelasinospora</taxon>
    </lineage>
</organism>
<dbReference type="GO" id="GO:0008395">
    <property type="term" value="F:steroid hydroxylase activity"/>
    <property type="evidence" value="ECO:0007669"/>
    <property type="project" value="TreeGrafter"/>
</dbReference>
<dbReference type="AlphaFoldDB" id="A0AAN6NBQ3"/>
<dbReference type="EMBL" id="MU853791">
    <property type="protein sequence ID" value="KAK3940842.1"/>
    <property type="molecule type" value="Genomic_DNA"/>
</dbReference>
<dbReference type="PANTHER" id="PTHR24304">
    <property type="entry name" value="CYTOCHROME P450 FAMILY 7"/>
    <property type="match status" value="1"/>
</dbReference>
<proteinExistence type="inferred from homology"/>
<evidence type="ECO:0000256" key="4">
    <source>
        <dbReference type="ARBA" id="ARBA00023004"/>
    </source>
</evidence>
<protein>
    <recommendedName>
        <fullName evidence="7">Cytochrome P450</fullName>
    </recommendedName>
</protein>
<evidence type="ECO:0000256" key="1">
    <source>
        <dbReference type="ARBA" id="ARBA00010617"/>
    </source>
</evidence>
<evidence type="ECO:0000313" key="6">
    <source>
        <dbReference type="Proteomes" id="UP001303473"/>
    </source>
</evidence>
<keyword evidence="6" id="KW-1185">Reference proteome</keyword>
<dbReference type="SUPFAM" id="SSF48264">
    <property type="entry name" value="Cytochrome P450"/>
    <property type="match status" value="1"/>
</dbReference>
<dbReference type="GO" id="GO:0020037">
    <property type="term" value="F:heme binding"/>
    <property type="evidence" value="ECO:0007669"/>
    <property type="project" value="InterPro"/>
</dbReference>
<sequence>MQRWIAEDTIKAKTTIYQGPDKAPDAFLTLKLAVGFLAGIQKWVTPITSPYLAVRAVQPGQATTLPSCLARSPVLTFDSPASPHSLTRHNYLRPFRRLQTLPCLLRLWRFTLVPALYPDSPKSLPYLIPYFGHLFGMSRNPGKVFTTGRKYFKNTREPFSLIVLGQEYYIVTSPSDIMAVFKDPTKLDYDLVARRVSTPPGTGFDRSTHNLASSSPKMCANIEPKVPAKSLLSSTHVSKTVSLWKWCAYSLMESATWAFFGDAIFEIAAPEELFAIMYKYDMDAWKVHARYPPVGCQGGEKREDAAWSIKTLDEGMIEAGVTEPGQRACSRKPTAPVAIGGKALEPGRTLLMPLQAEPFFNPDVLGPDADRFDPWRFVSNKESAADHQL</sequence>
<dbReference type="Proteomes" id="UP001303473">
    <property type="component" value="Unassembled WGS sequence"/>
</dbReference>
<keyword evidence="3" id="KW-0479">Metal-binding</keyword>